<protein>
    <submittedName>
        <fullName evidence="2">Uncharacterized protein</fullName>
    </submittedName>
</protein>
<dbReference type="GO" id="GO:0003676">
    <property type="term" value="F:nucleic acid binding"/>
    <property type="evidence" value="ECO:0007669"/>
    <property type="project" value="InterPro"/>
</dbReference>
<feature type="region of interest" description="Disordered" evidence="1">
    <location>
        <begin position="111"/>
        <end position="144"/>
    </location>
</feature>
<dbReference type="GO" id="GO:0008270">
    <property type="term" value="F:zinc ion binding"/>
    <property type="evidence" value="ECO:0007669"/>
    <property type="project" value="InterPro"/>
</dbReference>
<sequence>MRELIASLVRNTLHEHIKVTVFMDGLRVGPARTQLFRVQASTLEEAIQVALQEEYSHRQARTPASAWPGGSTPSANGTAPSGPVPMELGLAEQPDIRCYGCGRLGHMQRACPAGGQRKQFPPRPLGLKGRWQKPRPRGQGNISD</sequence>
<dbReference type="InterPro" id="IPR036875">
    <property type="entry name" value="Znf_CCHC_sf"/>
</dbReference>
<name>A0A8T1JEK4_9STRA</name>
<evidence type="ECO:0000313" key="3">
    <source>
        <dbReference type="Proteomes" id="UP000697107"/>
    </source>
</evidence>
<evidence type="ECO:0000256" key="1">
    <source>
        <dbReference type="SAM" id="MobiDB-lite"/>
    </source>
</evidence>
<comment type="caution">
    <text evidence="2">The sequence shown here is derived from an EMBL/GenBank/DDBJ whole genome shotgun (WGS) entry which is preliminary data.</text>
</comment>
<evidence type="ECO:0000313" key="2">
    <source>
        <dbReference type="EMBL" id="KAG2958807.1"/>
    </source>
</evidence>
<feature type="region of interest" description="Disordered" evidence="1">
    <location>
        <begin position="55"/>
        <end position="88"/>
    </location>
</feature>
<dbReference type="EMBL" id="RCML01002153">
    <property type="protein sequence ID" value="KAG2958807.1"/>
    <property type="molecule type" value="Genomic_DNA"/>
</dbReference>
<dbReference type="Pfam" id="PF00098">
    <property type="entry name" value="zf-CCHC"/>
    <property type="match status" value="1"/>
</dbReference>
<accession>A0A8T1JEK4</accession>
<gene>
    <name evidence="2" type="ORF">PC118_g23337</name>
</gene>
<dbReference type="AlphaFoldDB" id="A0A8T1JEK4"/>
<dbReference type="PROSITE" id="PS50158">
    <property type="entry name" value="ZF_CCHC"/>
    <property type="match status" value="1"/>
</dbReference>
<proteinExistence type="predicted"/>
<dbReference type="Gene3D" id="4.10.60.10">
    <property type="entry name" value="Zinc finger, CCHC-type"/>
    <property type="match status" value="1"/>
</dbReference>
<dbReference type="Proteomes" id="UP000697107">
    <property type="component" value="Unassembled WGS sequence"/>
</dbReference>
<dbReference type="SUPFAM" id="SSF57756">
    <property type="entry name" value="Retrovirus zinc finger-like domains"/>
    <property type="match status" value="1"/>
</dbReference>
<reference evidence="2" key="1">
    <citation type="submission" date="2018-10" db="EMBL/GenBank/DDBJ databases">
        <title>Effector identification in a new, highly contiguous assembly of the strawberry crown rot pathogen Phytophthora cactorum.</title>
        <authorList>
            <person name="Armitage A.D."/>
            <person name="Nellist C.F."/>
            <person name="Bates H."/>
            <person name="Vickerstaff R.J."/>
            <person name="Harrison R.J."/>
        </authorList>
    </citation>
    <scope>NUCLEOTIDE SEQUENCE</scope>
    <source>
        <strain evidence="2">P415</strain>
    </source>
</reference>
<organism evidence="2 3">
    <name type="scientific">Phytophthora cactorum</name>
    <dbReference type="NCBI Taxonomy" id="29920"/>
    <lineage>
        <taxon>Eukaryota</taxon>
        <taxon>Sar</taxon>
        <taxon>Stramenopiles</taxon>
        <taxon>Oomycota</taxon>
        <taxon>Peronosporomycetes</taxon>
        <taxon>Peronosporales</taxon>
        <taxon>Peronosporaceae</taxon>
        <taxon>Phytophthora</taxon>
    </lineage>
</organism>
<dbReference type="InterPro" id="IPR001878">
    <property type="entry name" value="Znf_CCHC"/>
</dbReference>